<feature type="transmembrane region" description="Helical" evidence="5">
    <location>
        <begin position="52"/>
        <end position="75"/>
    </location>
</feature>
<dbReference type="EMBL" id="JBHMDM010000007">
    <property type="protein sequence ID" value="MFB9378034.1"/>
    <property type="molecule type" value="Genomic_DNA"/>
</dbReference>
<feature type="domain" description="CBS" evidence="6">
    <location>
        <begin position="282"/>
        <end position="341"/>
    </location>
</feature>
<evidence type="ECO:0000256" key="2">
    <source>
        <dbReference type="ARBA" id="ARBA00022475"/>
    </source>
</evidence>
<dbReference type="Pfam" id="PF00571">
    <property type="entry name" value="CBS"/>
    <property type="match status" value="1"/>
</dbReference>
<evidence type="ECO:0000259" key="7">
    <source>
        <dbReference type="PROSITE" id="PS51846"/>
    </source>
</evidence>
<accession>A0ABV5LVB7</accession>
<organism evidence="8 9">
    <name type="scientific">Kineococcus gynurae</name>
    <dbReference type="NCBI Taxonomy" id="452979"/>
    <lineage>
        <taxon>Bacteria</taxon>
        <taxon>Bacillati</taxon>
        <taxon>Actinomycetota</taxon>
        <taxon>Actinomycetes</taxon>
        <taxon>Kineosporiales</taxon>
        <taxon>Kineosporiaceae</taxon>
        <taxon>Kineococcus</taxon>
    </lineage>
</organism>
<dbReference type="PANTHER" id="PTHR43099">
    <property type="entry name" value="UPF0053 PROTEIN YRKA"/>
    <property type="match status" value="1"/>
</dbReference>
<dbReference type="InterPro" id="IPR000644">
    <property type="entry name" value="CBS_dom"/>
</dbReference>
<name>A0ABV5LVB7_9ACTN</name>
<dbReference type="PROSITE" id="PS51846">
    <property type="entry name" value="CNNM"/>
    <property type="match status" value="1"/>
</dbReference>
<dbReference type="PANTHER" id="PTHR43099:SF5">
    <property type="entry name" value="HLYC_CORC FAMILY TRANSPORTER"/>
    <property type="match status" value="1"/>
</dbReference>
<dbReference type="RefSeq" id="WP_380137519.1">
    <property type="nucleotide sequence ID" value="NZ_JBHLUI010000008.1"/>
</dbReference>
<gene>
    <name evidence="8" type="ORF">ACFFVI_13760</name>
</gene>
<sequence length="345" mass="36400">MSNPVVVTLATVLLIVGSAFFVIIEFSLLGLRRHRLEAAAGSSRSARAALRSANELTVMLAGAQLGITACTFALGAVTKPAVHHALTPLLESLGLALWIADAVAFALAMFVVTFLHLVVGEMAPKSWAIAHPETSAVATALPARVYIAIFRPLLTWVNEIANKLVARTGVEPTDTAAVGGQDAETIRHLVEHSASTGALEPGFQTQIGSVMDLQTEAVETLLQPGRTVTALPAGATVAEVQELAARTGHLRVVLLPETGEGSGFLVVHVRDTLLDEPGSRALDRARPAHVLPPATPVHIAFRDLRENREQLAVVAAEGRLHGVVTMTDVLRRVLPGDPAPVPARD</sequence>
<evidence type="ECO:0000313" key="9">
    <source>
        <dbReference type="Proteomes" id="UP001589748"/>
    </source>
</evidence>
<keyword evidence="4 5" id="KW-0812">Transmembrane</keyword>
<feature type="transmembrane region" description="Helical" evidence="5">
    <location>
        <begin position="6"/>
        <end position="31"/>
    </location>
</feature>
<dbReference type="Gene3D" id="3.10.580.10">
    <property type="entry name" value="CBS-domain"/>
    <property type="match status" value="1"/>
</dbReference>
<comment type="caution">
    <text evidence="8">The sequence shown here is derived from an EMBL/GenBank/DDBJ whole genome shotgun (WGS) entry which is preliminary data.</text>
</comment>
<dbReference type="InterPro" id="IPR051676">
    <property type="entry name" value="UPF0053_domain"/>
</dbReference>
<dbReference type="InterPro" id="IPR002550">
    <property type="entry name" value="CNNM"/>
</dbReference>
<evidence type="ECO:0000256" key="1">
    <source>
        <dbReference type="ARBA" id="ARBA00004651"/>
    </source>
</evidence>
<dbReference type="SUPFAM" id="SSF54631">
    <property type="entry name" value="CBS-domain pair"/>
    <property type="match status" value="1"/>
</dbReference>
<feature type="transmembrane region" description="Helical" evidence="5">
    <location>
        <begin position="95"/>
        <end position="119"/>
    </location>
</feature>
<keyword evidence="4 5" id="KW-1133">Transmembrane helix</keyword>
<dbReference type="Proteomes" id="UP001589748">
    <property type="component" value="Unassembled WGS sequence"/>
</dbReference>
<dbReference type="PROSITE" id="PS51371">
    <property type="entry name" value="CBS"/>
    <property type="match status" value="1"/>
</dbReference>
<keyword evidence="2" id="KW-1003">Cell membrane</keyword>
<keyword evidence="9" id="KW-1185">Reference proteome</keyword>
<evidence type="ECO:0000256" key="4">
    <source>
        <dbReference type="PROSITE-ProRule" id="PRU01193"/>
    </source>
</evidence>
<evidence type="ECO:0000259" key="6">
    <source>
        <dbReference type="PROSITE" id="PS51371"/>
    </source>
</evidence>
<keyword evidence="3" id="KW-0129">CBS domain</keyword>
<dbReference type="Pfam" id="PF01595">
    <property type="entry name" value="CNNM"/>
    <property type="match status" value="1"/>
</dbReference>
<dbReference type="InterPro" id="IPR046342">
    <property type="entry name" value="CBS_dom_sf"/>
</dbReference>
<evidence type="ECO:0000256" key="5">
    <source>
        <dbReference type="SAM" id="Phobius"/>
    </source>
</evidence>
<reference evidence="8 9" key="1">
    <citation type="submission" date="2024-09" db="EMBL/GenBank/DDBJ databases">
        <authorList>
            <person name="Sun Q."/>
            <person name="Mori K."/>
        </authorList>
    </citation>
    <scope>NUCLEOTIDE SEQUENCE [LARGE SCALE GENOMIC DNA]</scope>
    <source>
        <strain evidence="8 9">TISTR 1856</strain>
    </source>
</reference>
<evidence type="ECO:0000256" key="3">
    <source>
        <dbReference type="PROSITE-ProRule" id="PRU00703"/>
    </source>
</evidence>
<feature type="domain" description="CNNM transmembrane" evidence="7">
    <location>
        <begin position="1"/>
        <end position="203"/>
    </location>
</feature>
<proteinExistence type="predicted"/>
<comment type="subcellular location">
    <subcellularLocation>
        <location evidence="1">Cell membrane</location>
        <topology evidence="1">Multi-pass membrane protein</topology>
    </subcellularLocation>
</comment>
<keyword evidence="4 5" id="KW-0472">Membrane</keyword>
<evidence type="ECO:0000313" key="8">
    <source>
        <dbReference type="EMBL" id="MFB9378034.1"/>
    </source>
</evidence>
<protein>
    <submittedName>
        <fullName evidence="8">CNNM domain-containing protein</fullName>
    </submittedName>
</protein>